<dbReference type="InterPro" id="IPR001841">
    <property type="entry name" value="Znf_RING"/>
</dbReference>
<dbReference type="PROSITE" id="PS50089">
    <property type="entry name" value="ZF_RING_2"/>
    <property type="match status" value="1"/>
</dbReference>
<keyword evidence="1" id="KW-0479">Metal-binding</keyword>
<dbReference type="SUPFAM" id="SSF57850">
    <property type="entry name" value="RING/U-box"/>
    <property type="match status" value="1"/>
</dbReference>
<organism evidence="7 8">
    <name type="scientific">Sphagnum jensenii</name>
    <dbReference type="NCBI Taxonomy" id="128206"/>
    <lineage>
        <taxon>Eukaryota</taxon>
        <taxon>Viridiplantae</taxon>
        <taxon>Streptophyta</taxon>
        <taxon>Embryophyta</taxon>
        <taxon>Bryophyta</taxon>
        <taxon>Sphagnophytina</taxon>
        <taxon>Sphagnopsida</taxon>
        <taxon>Sphagnales</taxon>
        <taxon>Sphagnaceae</taxon>
        <taxon>Sphagnum</taxon>
    </lineage>
</organism>
<dbReference type="PROSITE" id="PS00518">
    <property type="entry name" value="ZF_RING_1"/>
    <property type="match status" value="1"/>
</dbReference>
<dbReference type="CDD" id="cd16531">
    <property type="entry name" value="RING-HC_RING1-like"/>
    <property type="match status" value="1"/>
</dbReference>
<keyword evidence="3" id="KW-0862">Zinc</keyword>
<feature type="compositionally biased region" description="Polar residues" evidence="5">
    <location>
        <begin position="256"/>
        <end position="266"/>
    </location>
</feature>
<evidence type="ECO:0000259" key="6">
    <source>
        <dbReference type="PROSITE" id="PS50089"/>
    </source>
</evidence>
<name>A0ABP0X2K5_9BRYO</name>
<accession>A0ABP0X2K5</accession>
<evidence type="ECO:0000256" key="3">
    <source>
        <dbReference type="ARBA" id="ARBA00022833"/>
    </source>
</evidence>
<gene>
    <name evidence="7" type="ORF">CSSPJE1EN1_LOCUS18817</name>
</gene>
<keyword evidence="2 4" id="KW-0863">Zinc-finger</keyword>
<protein>
    <recommendedName>
        <fullName evidence="6">RING-type domain-containing protein</fullName>
    </recommendedName>
</protein>
<dbReference type="InterPro" id="IPR044592">
    <property type="entry name" value="RING1A/B"/>
</dbReference>
<dbReference type="Proteomes" id="UP001497444">
    <property type="component" value="Chromosome 5"/>
</dbReference>
<dbReference type="Gene3D" id="3.30.40.10">
    <property type="entry name" value="Zinc/RING finger domain, C3HC4 (zinc finger)"/>
    <property type="match status" value="1"/>
</dbReference>
<evidence type="ECO:0000256" key="5">
    <source>
        <dbReference type="SAM" id="MobiDB-lite"/>
    </source>
</evidence>
<feature type="compositionally biased region" description="Basic and acidic residues" evidence="5">
    <location>
        <begin position="238"/>
        <end position="254"/>
    </location>
</feature>
<proteinExistence type="predicted"/>
<dbReference type="InterPro" id="IPR013083">
    <property type="entry name" value="Znf_RING/FYVE/PHD"/>
</dbReference>
<evidence type="ECO:0000313" key="8">
    <source>
        <dbReference type="Proteomes" id="UP001497444"/>
    </source>
</evidence>
<sequence length="464" mass="51911">MPAQGWAEFGFPNPPDHARDAASESTSNGDDDDDDDKEYMDLHLPDLRKEMQCPICLGIIRKTRTVMECLHRFCRQCIDKSMRLGNNECPACRTHCASRRSLRDDPKFDNLVAALYPNVDQYEAEEMAEFGDQIHVNRQIQENIADTFKRQSAAITRRRTTAAAILRKAHGKFWNTQSRQVRGRGRGRGRGGGRGFRSYKEDESYGSGKAQSAMSGDETQSEPERKKWGFKGQVSEHTTGEESSDAKPASDERPGSLSQHEMSTELTGREADYEDASLTTKREALKTWARAGARSHTRHGSITGAPGSNGKNRIMRPSLLGKDIVDALVAAARTQIEEEFVVHLSLQPLNDGMDDEDTLPSLRKPYLSCPPNMTIQHLCKFLTTQLLPTPEVELEILVESKSEQLTVPKPPPRLSKLSKGKAWVSRAESGKEVILLSSGHTLATVLCDFWDYCGDLELLYRRKS</sequence>
<dbReference type="Gene3D" id="3.10.20.90">
    <property type="entry name" value="Phosphatidylinositol 3-kinase Catalytic Subunit, Chain A, domain 1"/>
    <property type="match status" value="1"/>
</dbReference>
<dbReference type="EMBL" id="OZ020100">
    <property type="protein sequence ID" value="CAK9273339.1"/>
    <property type="molecule type" value="Genomic_DNA"/>
</dbReference>
<feature type="compositionally biased region" description="Acidic residues" evidence="5">
    <location>
        <begin position="29"/>
        <end position="38"/>
    </location>
</feature>
<feature type="region of interest" description="Disordered" evidence="5">
    <location>
        <begin position="1"/>
        <end position="39"/>
    </location>
</feature>
<feature type="region of interest" description="Disordered" evidence="5">
    <location>
        <begin position="174"/>
        <end position="310"/>
    </location>
</feature>
<feature type="compositionally biased region" description="Basic residues" evidence="5">
    <location>
        <begin position="181"/>
        <end position="191"/>
    </location>
</feature>
<dbReference type="PANTHER" id="PTHR46537">
    <property type="entry name" value="OS11G0578200 PROTEIN"/>
    <property type="match status" value="1"/>
</dbReference>
<evidence type="ECO:0000256" key="1">
    <source>
        <dbReference type="ARBA" id="ARBA00022723"/>
    </source>
</evidence>
<dbReference type="InterPro" id="IPR017907">
    <property type="entry name" value="Znf_RING_CS"/>
</dbReference>
<keyword evidence="8" id="KW-1185">Reference proteome</keyword>
<dbReference type="PANTHER" id="PTHR46537:SF3">
    <property type="entry name" value="E3 UBIQUITIN-PROTEIN LIGASE RING1A"/>
    <property type="match status" value="1"/>
</dbReference>
<feature type="compositionally biased region" description="Polar residues" evidence="5">
    <location>
        <begin position="209"/>
        <end position="218"/>
    </location>
</feature>
<feature type="domain" description="RING-type" evidence="6">
    <location>
        <begin position="53"/>
        <end position="93"/>
    </location>
</feature>
<reference evidence="7" key="1">
    <citation type="submission" date="2024-02" db="EMBL/GenBank/DDBJ databases">
        <authorList>
            <consortium name="ELIXIR-Norway"/>
            <consortium name="Elixir Norway"/>
        </authorList>
    </citation>
    <scope>NUCLEOTIDE SEQUENCE</scope>
</reference>
<evidence type="ECO:0000256" key="2">
    <source>
        <dbReference type="ARBA" id="ARBA00022771"/>
    </source>
</evidence>
<evidence type="ECO:0000256" key="4">
    <source>
        <dbReference type="PROSITE-ProRule" id="PRU00175"/>
    </source>
</evidence>
<dbReference type="Pfam" id="PF13923">
    <property type="entry name" value="zf-C3HC4_2"/>
    <property type="match status" value="1"/>
</dbReference>
<dbReference type="SMART" id="SM00184">
    <property type="entry name" value="RING"/>
    <property type="match status" value="1"/>
</dbReference>
<evidence type="ECO:0000313" key="7">
    <source>
        <dbReference type="EMBL" id="CAK9273339.1"/>
    </source>
</evidence>